<dbReference type="InterPro" id="IPR033731">
    <property type="entry name" value="GlyRS-like_core"/>
</dbReference>
<evidence type="ECO:0000256" key="4">
    <source>
        <dbReference type="ARBA" id="ARBA00022741"/>
    </source>
</evidence>
<comment type="caution">
    <text evidence="10">The sequence shown here is derived from an EMBL/GenBank/DDBJ whole genome shotgun (WGS) entry which is preliminary data.</text>
</comment>
<dbReference type="InterPro" id="IPR006195">
    <property type="entry name" value="aa-tRNA-synth_II"/>
</dbReference>
<dbReference type="GO" id="GO:0070062">
    <property type="term" value="C:extracellular exosome"/>
    <property type="evidence" value="ECO:0007669"/>
    <property type="project" value="UniProtKB-ARBA"/>
</dbReference>
<dbReference type="PATRIC" id="fig|1619001.3.peg.790"/>
<dbReference type="PANTHER" id="PTHR10745">
    <property type="entry name" value="GLYCYL-TRNA SYNTHETASE/DNA POLYMERASE SUBUNIT GAMMA-2"/>
    <property type="match status" value="1"/>
</dbReference>
<feature type="binding site" evidence="8">
    <location>
        <position position="101"/>
    </location>
    <ligand>
        <name>substrate</name>
    </ligand>
</feature>
<comment type="catalytic activity">
    <reaction evidence="8">
        <text>tRNA(Gly) + glycine + ATP = glycyl-tRNA(Gly) + AMP + diphosphate</text>
        <dbReference type="Rhea" id="RHEA:16013"/>
        <dbReference type="Rhea" id="RHEA-COMP:9664"/>
        <dbReference type="Rhea" id="RHEA-COMP:9683"/>
        <dbReference type="ChEBI" id="CHEBI:30616"/>
        <dbReference type="ChEBI" id="CHEBI:33019"/>
        <dbReference type="ChEBI" id="CHEBI:57305"/>
        <dbReference type="ChEBI" id="CHEBI:78442"/>
        <dbReference type="ChEBI" id="CHEBI:78522"/>
        <dbReference type="ChEBI" id="CHEBI:456215"/>
        <dbReference type="EC" id="6.1.1.14"/>
    </reaction>
</comment>
<dbReference type="GO" id="GO:0006426">
    <property type="term" value="P:glycyl-tRNA aminoacylation"/>
    <property type="evidence" value="ECO:0007669"/>
    <property type="project" value="UniProtKB-UniRule"/>
</dbReference>
<evidence type="ECO:0000256" key="7">
    <source>
        <dbReference type="ARBA" id="ARBA00023146"/>
    </source>
</evidence>
<dbReference type="Pfam" id="PF03129">
    <property type="entry name" value="HGTP_anticodon"/>
    <property type="match status" value="1"/>
</dbReference>
<dbReference type="GO" id="GO:0015966">
    <property type="term" value="P:diadenosine tetraphosphate biosynthetic process"/>
    <property type="evidence" value="ECO:0007669"/>
    <property type="project" value="UniProtKB-ARBA"/>
</dbReference>
<keyword evidence="3 8" id="KW-0436">Ligase</keyword>
<dbReference type="InterPro" id="IPR027031">
    <property type="entry name" value="Gly-tRNA_synthase/POLG2"/>
</dbReference>
<comment type="subunit">
    <text evidence="8">Homodimer.</text>
</comment>
<dbReference type="SUPFAM" id="SSF55681">
    <property type="entry name" value="Class II aaRS and biotin synthetases"/>
    <property type="match status" value="1"/>
</dbReference>
<dbReference type="InterPro" id="IPR004154">
    <property type="entry name" value="Anticodon-bd"/>
</dbReference>
<keyword evidence="4 8" id="KW-0547">Nucleotide-binding</keyword>
<comment type="subcellular location">
    <subcellularLocation>
        <location evidence="8">Cytoplasm</location>
    </subcellularLocation>
</comment>
<keyword evidence="5 8" id="KW-0067">ATP-binding</keyword>
<comment type="function">
    <text evidence="8">Catalyzes the attachment of glycine to tRNA(Gly).</text>
</comment>
<feature type="binding site" evidence="8">
    <location>
        <begin position="331"/>
        <end position="334"/>
    </location>
    <ligand>
        <name>ATP</name>
        <dbReference type="ChEBI" id="CHEBI:30616"/>
    </ligand>
</feature>
<gene>
    <name evidence="8" type="primary">glyQS</name>
    <name evidence="10" type="ORF">UX45_C0019G0007</name>
</gene>
<proteinExistence type="inferred from homology"/>
<dbReference type="NCBIfam" id="NF003211">
    <property type="entry name" value="PRK04173.1"/>
    <property type="match status" value="1"/>
</dbReference>
<dbReference type="GO" id="GO:1990742">
    <property type="term" value="C:microvesicle"/>
    <property type="evidence" value="ECO:0007669"/>
    <property type="project" value="UniProtKB-ARBA"/>
</dbReference>
<dbReference type="AlphaFoldDB" id="A0A0G1PHS2"/>
<dbReference type="InterPro" id="IPR002315">
    <property type="entry name" value="tRNA-synt_gly"/>
</dbReference>
<dbReference type="InterPro" id="IPR022961">
    <property type="entry name" value="Gly_tRNA_ligase_bac"/>
</dbReference>
<keyword evidence="2 8" id="KW-0963">Cytoplasm</keyword>
<dbReference type="Pfam" id="PF00587">
    <property type="entry name" value="tRNA-synt_2b"/>
    <property type="match status" value="1"/>
</dbReference>
<dbReference type="SUPFAM" id="SSF52954">
    <property type="entry name" value="Class II aaRS ABD-related"/>
    <property type="match status" value="1"/>
</dbReference>
<dbReference type="HAMAP" id="MF_00253_B">
    <property type="entry name" value="Gly_tRNA_synth_B"/>
    <property type="match status" value="1"/>
</dbReference>
<sequence length="465" mass="53615">MNESSVNMESLVALAKKRGFVYPGSAIYGGLANAWDFGPLGTELKNNLRDWWWARYVHGRTDMVGLDAAILMNSKVWEASGHVANFNDAMVDCKTCKARHRADHLIEDQVPGVKVEGLAPTELSKIIVEQKVKCPSCGSLDFTPARTFNLLFQTSIGKTEGEKNTVYLRGEIAQAMFVNFSHVLETTRRRLPFGIASVGKAFRNEITPGNFIFRTLEFDLMEFEYFIRESEWSETFDRWLTDMEKWLQEMGFDGEHLRVREHTKDELSFYSKRTADIEYHTPFGWKELFGLAYRTDFDLTSHSKASGEEMCYTDPETGEKFIPHVIEPTFGLSRLTLMAMLNAYHEEETETAKGEKETRVVMRFHPRLAPYKIAVLPLSKKEALMGKAHELQSQLTKRWYTDYDETQSIGKRYRRQDEVGTPYCVTVDFDTQADQAVTVRDRDTMKQERIAITDLEAYFAQKFTW</sequence>
<dbReference type="EMBL" id="LCMG01000019">
    <property type="protein sequence ID" value="KKU32334.1"/>
    <property type="molecule type" value="Genomic_DNA"/>
</dbReference>
<accession>A0A0G1PHS2</accession>
<protein>
    <recommendedName>
        <fullName evidence="8">Glycine--tRNA ligase</fullName>
        <ecNumber evidence="8">6.1.1.14</ecNumber>
    </recommendedName>
    <alternativeName>
        <fullName evidence="8">Glycyl-tRNA synthetase</fullName>
        <shortName evidence="8">GlyRS</shortName>
    </alternativeName>
</protein>
<feature type="binding site" evidence="8">
    <location>
        <position position="171"/>
    </location>
    <ligand>
        <name>substrate</name>
    </ligand>
</feature>
<feature type="binding site" evidence="8">
    <location>
        <begin position="287"/>
        <end position="288"/>
    </location>
    <ligand>
        <name>ATP</name>
        <dbReference type="ChEBI" id="CHEBI:30616"/>
    </ligand>
</feature>
<feature type="binding site" evidence="8">
    <location>
        <begin position="213"/>
        <end position="218"/>
    </location>
    <ligand>
        <name>ATP</name>
        <dbReference type="ChEBI" id="CHEBI:30616"/>
    </ligand>
</feature>
<evidence type="ECO:0000313" key="11">
    <source>
        <dbReference type="Proteomes" id="UP000034705"/>
    </source>
</evidence>
<comment type="caution">
    <text evidence="8">Lacks conserved residue(s) required for the propagation of feature annotation.</text>
</comment>
<dbReference type="PANTHER" id="PTHR10745:SF8">
    <property type="entry name" value="DNA POLYMERASE SUBUNIT GAMMA-2, MITOCHONDRIAL"/>
    <property type="match status" value="1"/>
</dbReference>
<dbReference type="PROSITE" id="PS50862">
    <property type="entry name" value="AA_TRNA_LIGASE_II"/>
    <property type="match status" value="1"/>
</dbReference>
<dbReference type="GO" id="GO:0004820">
    <property type="term" value="F:glycine-tRNA ligase activity"/>
    <property type="evidence" value="ECO:0007669"/>
    <property type="project" value="UniProtKB-UniRule"/>
</dbReference>
<evidence type="ECO:0000256" key="8">
    <source>
        <dbReference type="HAMAP-Rule" id="MF_00253"/>
    </source>
</evidence>
<evidence type="ECO:0000256" key="5">
    <source>
        <dbReference type="ARBA" id="ARBA00022840"/>
    </source>
</evidence>
<dbReference type="Gene3D" id="3.30.930.10">
    <property type="entry name" value="Bira Bifunctional Protein, Domain 2"/>
    <property type="match status" value="1"/>
</dbReference>
<evidence type="ECO:0000256" key="1">
    <source>
        <dbReference type="ARBA" id="ARBA00008226"/>
    </source>
</evidence>
<dbReference type="InterPro" id="IPR002314">
    <property type="entry name" value="aa-tRNA-synt_IIb"/>
</dbReference>
<name>A0A0G1PHS2_9BACT</name>
<dbReference type="NCBIfam" id="TIGR00389">
    <property type="entry name" value="glyS_dimeric"/>
    <property type="match status" value="1"/>
</dbReference>
<dbReference type="Proteomes" id="UP000034705">
    <property type="component" value="Unassembled WGS sequence"/>
</dbReference>
<evidence type="ECO:0000259" key="9">
    <source>
        <dbReference type="PROSITE" id="PS50862"/>
    </source>
</evidence>
<dbReference type="GO" id="GO:0005737">
    <property type="term" value="C:cytoplasm"/>
    <property type="evidence" value="ECO:0007669"/>
    <property type="project" value="UniProtKB-SubCell"/>
</dbReference>
<evidence type="ECO:0000256" key="6">
    <source>
        <dbReference type="ARBA" id="ARBA00022917"/>
    </source>
</evidence>
<feature type="domain" description="Aminoacyl-transfer RNA synthetases class-II family profile" evidence="9">
    <location>
        <begin position="151"/>
        <end position="366"/>
    </location>
</feature>
<reference evidence="10 11" key="1">
    <citation type="journal article" date="2015" name="Nature">
        <title>rRNA introns, odd ribosomes, and small enigmatic genomes across a large radiation of phyla.</title>
        <authorList>
            <person name="Brown C.T."/>
            <person name="Hug L.A."/>
            <person name="Thomas B.C."/>
            <person name="Sharon I."/>
            <person name="Castelle C.J."/>
            <person name="Singh A."/>
            <person name="Wilkins M.J."/>
            <person name="Williams K.H."/>
            <person name="Banfield J.F."/>
        </authorList>
    </citation>
    <scope>NUCLEOTIDE SEQUENCE [LARGE SCALE GENOMIC DNA]</scope>
</reference>
<feature type="binding site" evidence="8">
    <location>
        <begin position="203"/>
        <end position="205"/>
    </location>
    <ligand>
        <name>ATP</name>
        <dbReference type="ChEBI" id="CHEBI:30616"/>
    </ligand>
</feature>
<evidence type="ECO:0000256" key="2">
    <source>
        <dbReference type="ARBA" id="ARBA00022490"/>
    </source>
</evidence>
<dbReference type="InterPro" id="IPR045864">
    <property type="entry name" value="aa-tRNA-synth_II/BPL/LPL"/>
</dbReference>
<evidence type="ECO:0000313" key="10">
    <source>
        <dbReference type="EMBL" id="KKU32334.1"/>
    </source>
</evidence>
<comment type="similarity">
    <text evidence="1 8">Belongs to the class-II aminoacyl-tRNA synthetase family.</text>
</comment>
<dbReference type="GO" id="GO:0004081">
    <property type="term" value="F:bis(5'-nucleosyl)-tetraphosphatase (asymmetrical) activity"/>
    <property type="evidence" value="ECO:0007669"/>
    <property type="project" value="UniProtKB-ARBA"/>
</dbReference>
<keyword evidence="6 8" id="KW-0648">Protein biosynthesis</keyword>
<dbReference type="CDD" id="cd00858">
    <property type="entry name" value="GlyRS_anticodon"/>
    <property type="match status" value="1"/>
</dbReference>
<dbReference type="CDD" id="cd00774">
    <property type="entry name" value="GlyRS-like_core"/>
    <property type="match status" value="1"/>
</dbReference>
<dbReference type="GO" id="GO:0005524">
    <property type="term" value="F:ATP binding"/>
    <property type="evidence" value="ECO:0007669"/>
    <property type="project" value="UniProtKB-UniRule"/>
</dbReference>
<dbReference type="EC" id="6.1.1.14" evidence="8"/>
<keyword evidence="7 8" id="KW-0030">Aminoacyl-tRNA synthetase</keyword>
<feature type="binding site" evidence="8">
    <location>
        <begin position="327"/>
        <end position="331"/>
    </location>
    <ligand>
        <name>substrate</name>
    </ligand>
</feature>
<evidence type="ECO:0000256" key="3">
    <source>
        <dbReference type="ARBA" id="ARBA00022598"/>
    </source>
</evidence>
<dbReference type="FunFam" id="3.40.50.800:FF:000002">
    <property type="entry name" value="Glycine--tRNA ligase"/>
    <property type="match status" value="1"/>
</dbReference>
<dbReference type="InterPro" id="IPR036621">
    <property type="entry name" value="Anticodon-bd_dom_sf"/>
</dbReference>
<organism evidence="10 11">
    <name type="scientific">Candidatus Uhrbacteria bacterium GW2011_GWF2_46_218</name>
    <dbReference type="NCBI Taxonomy" id="1619001"/>
    <lineage>
        <taxon>Bacteria</taxon>
        <taxon>Candidatus Uhriibacteriota</taxon>
    </lineage>
</organism>
<dbReference type="PRINTS" id="PR01043">
    <property type="entry name" value="TRNASYNTHGLY"/>
</dbReference>
<dbReference type="Gene3D" id="3.40.50.800">
    <property type="entry name" value="Anticodon-binding domain"/>
    <property type="match status" value="1"/>
</dbReference>